<evidence type="ECO:0000256" key="6">
    <source>
        <dbReference type="RuleBase" id="RU000481"/>
    </source>
</evidence>
<proteinExistence type="inferred from homology"/>
<evidence type="ECO:0000256" key="5">
    <source>
        <dbReference type="ARBA" id="ARBA00022898"/>
    </source>
</evidence>
<evidence type="ECO:0000256" key="2">
    <source>
        <dbReference type="ARBA" id="ARBA00007441"/>
    </source>
</evidence>
<gene>
    <name evidence="8" type="ORF">H8S64_15820</name>
</gene>
<comment type="similarity">
    <text evidence="2 6">Belongs to the class-I pyridoxal-phosphate-dependent aminotransferase family.</text>
</comment>
<feature type="domain" description="Aminotransferase class I/classII large" evidence="7">
    <location>
        <begin position="55"/>
        <end position="360"/>
    </location>
</feature>
<keyword evidence="4 6" id="KW-0808">Transferase</keyword>
<dbReference type="InterPro" id="IPR004838">
    <property type="entry name" value="NHTrfase_class1_PyrdxlP-BS"/>
</dbReference>
<dbReference type="InterPro" id="IPR004839">
    <property type="entry name" value="Aminotransferase_I/II_large"/>
</dbReference>
<dbReference type="InterPro" id="IPR015424">
    <property type="entry name" value="PyrdxlP-dep_Trfase"/>
</dbReference>
<dbReference type="Proteomes" id="UP000646484">
    <property type="component" value="Unassembled WGS sequence"/>
</dbReference>
<keyword evidence="3 6" id="KW-0032">Aminotransferase</keyword>
<dbReference type="EMBL" id="JACOOH010000007">
    <property type="protein sequence ID" value="MBC5622564.1"/>
    <property type="molecule type" value="Genomic_DNA"/>
</dbReference>
<protein>
    <recommendedName>
        <fullName evidence="6">Aminotransferase</fullName>
        <ecNumber evidence="6">2.6.1.-</ecNumber>
    </recommendedName>
</protein>
<evidence type="ECO:0000259" key="7">
    <source>
        <dbReference type="Pfam" id="PF00155"/>
    </source>
</evidence>
<dbReference type="PANTHER" id="PTHR46383">
    <property type="entry name" value="ASPARTATE AMINOTRANSFERASE"/>
    <property type="match status" value="1"/>
</dbReference>
<evidence type="ECO:0000256" key="4">
    <source>
        <dbReference type="ARBA" id="ARBA00022679"/>
    </source>
</evidence>
<organism evidence="8 9">
    <name type="scientific">Butyricimonas hominis</name>
    <dbReference type="NCBI Taxonomy" id="2763032"/>
    <lineage>
        <taxon>Bacteria</taxon>
        <taxon>Pseudomonadati</taxon>
        <taxon>Bacteroidota</taxon>
        <taxon>Bacteroidia</taxon>
        <taxon>Bacteroidales</taxon>
        <taxon>Odoribacteraceae</taxon>
        <taxon>Butyricimonas</taxon>
    </lineage>
</organism>
<dbReference type="RefSeq" id="WP_176554859.1">
    <property type="nucleotide sequence ID" value="NZ_JACOOH010000007.1"/>
</dbReference>
<dbReference type="SUPFAM" id="SSF53383">
    <property type="entry name" value="PLP-dependent transferases"/>
    <property type="match status" value="1"/>
</dbReference>
<dbReference type="InterPro" id="IPR015421">
    <property type="entry name" value="PyrdxlP-dep_Trfase_major"/>
</dbReference>
<evidence type="ECO:0000313" key="8">
    <source>
        <dbReference type="EMBL" id="MBC5622564.1"/>
    </source>
</evidence>
<keyword evidence="9" id="KW-1185">Reference proteome</keyword>
<comment type="caution">
    <text evidence="8">The sequence shown here is derived from an EMBL/GenBank/DDBJ whole genome shotgun (WGS) entry which is preliminary data.</text>
</comment>
<dbReference type="Gene3D" id="3.40.640.10">
    <property type="entry name" value="Type I PLP-dependent aspartate aminotransferase-like (Major domain)"/>
    <property type="match status" value="1"/>
</dbReference>
<dbReference type="GO" id="GO:0008483">
    <property type="term" value="F:transaminase activity"/>
    <property type="evidence" value="ECO:0007669"/>
    <property type="project" value="UniProtKB-KW"/>
</dbReference>
<dbReference type="Pfam" id="PF00155">
    <property type="entry name" value="Aminotran_1_2"/>
    <property type="match status" value="1"/>
</dbReference>
<sequence length="368" mass="41389">MKINKSGAVLSRIVQLGETLKELSRKNGKEYLPLNRGVNQVVNIDLTEVVKGIDFNSPEIQVYPHGAGRPELRAAINDEFFMGKSSPDNILITAGGMHALDLVAQTVNIGRLYLPTYYWGCYFKMLKIRGIESVGYDNQSDLTGMIDELRGNAVLISDPSNPLGDKHDDGEQLAIISALNDAGVVVFHDCPYRRLYMDATDDYYTRLINMENVIITESFSKSVGLSGQRLGFVHTCNKELHDELEVRVMYNTNGINGFAQELVLRLLTTPEGRAAVTAFKERTTRDIALNIDYLRERGFLAEEFYHGTSPRGIFVIVNRGEQELMDHYIGAVGLDFFTKTKQEYAKGFARICVSVPHEKLVKYFNEIQ</sequence>
<dbReference type="CDD" id="cd00609">
    <property type="entry name" value="AAT_like"/>
    <property type="match status" value="1"/>
</dbReference>
<dbReference type="InterPro" id="IPR050596">
    <property type="entry name" value="AspAT/PAT-like"/>
</dbReference>
<name>A0ABR7D413_9BACT</name>
<keyword evidence="5" id="KW-0663">Pyridoxal phosphate</keyword>
<evidence type="ECO:0000256" key="1">
    <source>
        <dbReference type="ARBA" id="ARBA00001933"/>
    </source>
</evidence>
<dbReference type="EC" id="2.6.1.-" evidence="6"/>
<reference evidence="8 9" key="1">
    <citation type="submission" date="2020-08" db="EMBL/GenBank/DDBJ databases">
        <title>Genome public.</title>
        <authorList>
            <person name="Liu C."/>
            <person name="Sun Q."/>
        </authorList>
    </citation>
    <scope>NUCLEOTIDE SEQUENCE [LARGE SCALE GENOMIC DNA]</scope>
    <source>
        <strain evidence="8 9">NSJ-56</strain>
    </source>
</reference>
<accession>A0ABR7D413</accession>
<dbReference type="PANTHER" id="PTHR46383:SF1">
    <property type="entry name" value="ASPARTATE AMINOTRANSFERASE"/>
    <property type="match status" value="1"/>
</dbReference>
<dbReference type="PROSITE" id="PS00105">
    <property type="entry name" value="AA_TRANSFER_CLASS_1"/>
    <property type="match status" value="1"/>
</dbReference>
<evidence type="ECO:0000256" key="3">
    <source>
        <dbReference type="ARBA" id="ARBA00022576"/>
    </source>
</evidence>
<comment type="cofactor">
    <cofactor evidence="1 6">
        <name>pyridoxal 5'-phosphate</name>
        <dbReference type="ChEBI" id="CHEBI:597326"/>
    </cofactor>
</comment>
<evidence type="ECO:0000313" key="9">
    <source>
        <dbReference type="Proteomes" id="UP000646484"/>
    </source>
</evidence>